<dbReference type="InterPro" id="IPR048528">
    <property type="entry name" value="Lamp2-like_luminal"/>
</dbReference>
<dbReference type="GO" id="GO:0031902">
    <property type="term" value="C:late endosome membrane"/>
    <property type="evidence" value="ECO:0007669"/>
    <property type="project" value="TreeGrafter"/>
</dbReference>
<dbReference type="Proteomes" id="UP000694892">
    <property type="component" value="Chromosome 2L"/>
</dbReference>
<dbReference type="GO" id="GO:0005765">
    <property type="term" value="C:lysosomal membrane"/>
    <property type="evidence" value="ECO:0007669"/>
    <property type="project" value="UniProtKB-SubCell"/>
</dbReference>
<evidence type="ECO:0000256" key="6">
    <source>
        <dbReference type="ARBA" id="ARBA00022989"/>
    </source>
</evidence>
<evidence type="ECO:0000256" key="15">
    <source>
        <dbReference type="SAM" id="Phobius"/>
    </source>
</evidence>
<dbReference type="GO" id="GO:0005886">
    <property type="term" value="C:plasma membrane"/>
    <property type="evidence" value="ECO:0007669"/>
    <property type="project" value="UniProtKB-SubCell"/>
</dbReference>
<dbReference type="PROSITE" id="PS00310">
    <property type="entry name" value="LAMP_1"/>
    <property type="match status" value="1"/>
</dbReference>
<dbReference type="Pfam" id="PF21222">
    <property type="entry name" value="Lamp2_2nd"/>
    <property type="match status" value="1"/>
</dbReference>
<keyword evidence="8 14" id="KW-1015">Disulfide bond</keyword>
<evidence type="ECO:0000256" key="9">
    <source>
        <dbReference type="ARBA" id="ARBA00023180"/>
    </source>
</evidence>
<evidence type="ECO:0000256" key="3">
    <source>
        <dbReference type="ARBA" id="ARBA00022692"/>
    </source>
</evidence>
<keyword evidence="6 15" id="KW-1133">Transmembrane helix</keyword>
<feature type="domain" description="Lysosome-associated membrane glycoprotein 2-like luminal" evidence="16">
    <location>
        <begin position="277"/>
        <end position="421"/>
    </location>
</feature>
<name>A0A974DNR6_XENLA</name>
<evidence type="ECO:0000256" key="8">
    <source>
        <dbReference type="ARBA" id="ARBA00023157"/>
    </source>
</evidence>
<keyword evidence="3 14" id="KW-0812">Transmembrane</keyword>
<comment type="similarity">
    <text evidence="14">Belongs to the LAMP family.</text>
</comment>
<keyword evidence="4" id="KW-0732">Signal</keyword>
<dbReference type="CDD" id="cd12087">
    <property type="entry name" value="TM_EGFR-like"/>
    <property type="match status" value="1"/>
</dbReference>
<feature type="disulfide bond" evidence="14">
    <location>
        <begin position="213"/>
        <end position="249"/>
    </location>
</feature>
<protein>
    <recommendedName>
        <fullName evidence="13">Lysosome-associated membrane glycoprotein 1</fullName>
    </recommendedName>
</protein>
<dbReference type="InterPro" id="IPR018134">
    <property type="entry name" value="LAMP_CS"/>
</dbReference>
<comment type="subcellular location">
    <subcellularLocation>
        <location evidence="1">Cell membrane</location>
        <topology evidence="1">Single-pass type I membrane protein</topology>
    </subcellularLocation>
    <subcellularLocation>
        <location evidence="12">Cytolytic granule membrane</location>
        <topology evidence="12">Single-pass type I membrane protein</topology>
    </subcellularLocation>
    <subcellularLocation>
        <location evidence="11">Late endosome membrane</location>
        <topology evidence="11">Single-pass type I membrane protein</topology>
    </subcellularLocation>
    <subcellularLocation>
        <location evidence="14">Lysosome membrane</location>
        <topology evidence="14">Single-pass type I membrane protein</topology>
    </subcellularLocation>
</comment>
<comment type="caution">
    <text evidence="14">Lacks conserved residue(s) required for the propagation of feature annotation.</text>
</comment>
<evidence type="ECO:0000256" key="10">
    <source>
        <dbReference type="ARBA" id="ARBA00023228"/>
    </source>
</evidence>
<proteinExistence type="inferred from homology"/>
<accession>A0A974DNR6</accession>
<dbReference type="PROSITE" id="PS51407">
    <property type="entry name" value="LAMP_3"/>
    <property type="match status" value="1"/>
</dbReference>
<evidence type="ECO:0000313" key="18">
    <source>
        <dbReference type="EMBL" id="OCT95363.1"/>
    </source>
</evidence>
<evidence type="ECO:0000256" key="13">
    <source>
        <dbReference type="ARBA" id="ARBA00074383"/>
    </source>
</evidence>
<dbReference type="Gene3D" id="2.40.160.110">
    <property type="match status" value="2"/>
</dbReference>
<keyword evidence="10 14" id="KW-0458">Lysosome</keyword>
<sequence length="474" mass="51515">MPLTHLCSELLHICNINTGIREENGHVCTKPVSDNGVSAETQRLNSACRYELLFSFIALEATQNIALVLLSFWYLKGVVQVATAVQFEVKDGKTNISCILADLSINFSVSYNVSSKMELATFELPSEAVTNINKSSCGVENTTAPVLAIQFGSNHSLSIHFARNNTRYEVAELVMSYNLSDKIIFPNASENGTKTVSTNKTAVLAENDTVYKCMNPHLIRMDNANATFHDIRLEAYLKQSNFSQKVSTCSEDITPTSAPAPVTTTAPVPAPVPDPPVVQYSVNRSSEPCLLAKVGLQMNITYTTKDGKNGSYVFNIESKGVTVDGNCTNTTAYLSLSTGSIDLRFNFTLNSSLEVFYLDGVSLSTGLPADANDTHFEAANSSLNYMQTNVHKSFKCNSKQTLPITDPFTVNTYHLQVQAFNSDNTFASAVECSLDENGMLVPIVVGAALAGLVLIVLIAYLIGRKRSHAGYQTI</sequence>
<evidence type="ECO:0000256" key="1">
    <source>
        <dbReference type="ARBA" id="ARBA00004251"/>
    </source>
</evidence>
<dbReference type="PROSITE" id="PS00311">
    <property type="entry name" value="LAMP_2"/>
    <property type="match status" value="1"/>
</dbReference>
<dbReference type="PRINTS" id="PR00336">
    <property type="entry name" value="LYSASSOCTDMP"/>
</dbReference>
<feature type="transmembrane region" description="Helical" evidence="15">
    <location>
        <begin position="439"/>
        <end position="462"/>
    </location>
</feature>
<organism evidence="18 19">
    <name type="scientific">Xenopus laevis</name>
    <name type="common">African clawed frog</name>
    <dbReference type="NCBI Taxonomy" id="8355"/>
    <lineage>
        <taxon>Eukaryota</taxon>
        <taxon>Metazoa</taxon>
        <taxon>Chordata</taxon>
        <taxon>Craniata</taxon>
        <taxon>Vertebrata</taxon>
        <taxon>Euteleostomi</taxon>
        <taxon>Amphibia</taxon>
        <taxon>Batrachia</taxon>
        <taxon>Anura</taxon>
        <taxon>Pipoidea</taxon>
        <taxon>Pipidae</taxon>
        <taxon>Xenopodinae</taxon>
        <taxon>Xenopus</taxon>
        <taxon>Xenopus</taxon>
    </lineage>
</organism>
<evidence type="ECO:0000256" key="2">
    <source>
        <dbReference type="ARBA" id="ARBA00022475"/>
    </source>
</evidence>
<dbReference type="PANTHER" id="PTHR11506:SF27">
    <property type="entry name" value="LYSOSOME-ASSOCIATED MEMBRANE GLYCOPROTEIN 1"/>
    <property type="match status" value="1"/>
</dbReference>
<keyword evidence="9" id="KW-0325">Glycoprotein</keyword>
<feature type="disulfide bond" evidence="14">
    <location>
        <begin position="98"/>
        <end position="137"/>
    </location>
</feature>
<gene>
    <name evidence="18" type="ORF">XELAEV_18013051mg</name>
</gene>
<dbReference type="AlphaFoldDB" id="A0A974DNR6"/>
<evidence type="ECO:0000259" key="16">
    <source>
        <dbReference type="Pfam" id="PF01299"/>
    </source>
</evidence>
<reference evidence="19" key="1">
    <citation type="journal article" date="2016" name="Nature">
        <title>Genome evolution in the allotetraploid frog Xenopus laevis.</title>
        <authorList>
            <person name="Session A.M."/>
            <person name="Uno Y."/>
            <person name="Kwon T."/>
            <person name="Chapman J.A."/>
            <person name="Toyoda A."/>
            <person name="Takahashi S."/>
            <person name="Fukui A."/>
            <person name="Hikosaka A."/>
            <person name="Suzuki A."/>
            <person name="Kondo M."/>
            <person name="van Heeringen S.J."/>
            <person name="Quigley I."/>
            <person name="Heinz S."/>
            <person name="Ogino H."/>
            <person name="Ochi H."/>
            <person name="Hellsten U."/>
            <person name="Lyons J.B."/>
            <person name="Simakov O."/>
            <person name="Putnam N."/>
            <person name="Stites J."/>
            <person name="Kuroki Y."/>
            <person name="Tanaka T."/>
            <person name="Michiue T."/>
            <person name="Watanabe M."/>
            <person name="Bogdanovic O."/>
            <person name="Lister R."/>
            <person name="Georgiou G."/>
            <person name="Paranjpe S.S."/>
            <person name="van Kruijsbergen I."/>
            <person name="Shu S."/>
            <person name="Carlson J."/>
            <person name="Kinoshita T."/>
            <person name="Ohta Y."/>
            <person name="Mawaribuchi S."/>
            <person name="Jenkins J."/>
            <person name="Grimwood J."/>
            <person name="Schmutz J."/>
            <person name="Mitros T."/>
            <person name="Mozaffari S.V."/>
            <person name="Suzuki Y."/>
            <person name="Haramoto Y."/>
            <person name="Yamamoto T.S."/>
            <person name="Takagi C."/>
            <person name="Heald R."/>
            <person name="Miller K."/>
            <person name="Haudenschild C."/>
            <person name="Kitzman J."/>
            <person name="Nakayama T."/>
            <person name="Izutsu Y."/>
            <person name="Robert J."/>
            <person name="Fortriede J."/>
            <person name="Burns K."/>
            <person name="Lotay V."/>
            <person name="Karimi K."/>
            <person name="Yasuoka Y."/>
            <person name="Dichmann D.S."/>
            <person name="Flajnik M.F."/>
            <person name="Houston D.W."/>
            <person name="Shendure J."/>
            <person name="DuPasquier L."/>
            <person name="Vize P.D."/>
            <person name="Zorn A.M."/>
            <person name="Ito M."/>
            <person name="Marcotte E.M."/>
            <person name="Wallingford J.B."/>
            <person name="Ito Y."/>
            <person name="Asashima M."/>
            <person name="Ueno N."/>
            <person name="Matsuda Y."/>
            <person name="Veenstra G.J."/>
            <person name="Fujiyama A."/>
            <person name="Harland R.M."/>
            <person name="Taira M."/>
            <person name="Rokhsar D.S."/>
        </authorList>
    </citation>
    <scope>NUCLEOTIDE SEQUENCE [LARGE SCALE GENOMIC DNA]</scope>
    <source>
        <strain evidence="19">J</strain>
    </source>
</reference>
<dbReference type="EMBL" id="CM004468">
    <property type="protein sequence ID" value="OCT95363.1"/>
    <property type="molecule type" value="Genomic_DNA"/>
</dbReference>
<dbReference type="FunFam" id="2.40.160.110:FF:000001">
    <property type="entry name" value="lysosome-associated membrane glycoprotein 2 isoform X2"/>
    <property type="match status" value="1"/>
</dbReference>
<keyword evidence="5" id="KW-0967">Endosome</keyword>
<evidence type="ECO:0000256" key="12">
    <source>
        <dbReference type="ARBA" id="ARBA00060404"/>
    </source>
</evidence>
<evidence type="ECO:0000256" key="5">
    <source>
        <dbReference type="ARBA" id="ARBA00022753"/>
    </source>
</evidence>
<dbReference type="GO" id="GO:0072594">
    <property type="term" value="P:establishment of protein localization to organelle"/>
    <property type="evidence" value="ECO:0007669"/>
    <property type="project" value="TreeGrafter"/>
</dbReference>
<evidence type="ECO:0000259" key="17">
    <source>
        <dbReference type="Pfam" id="PF21222"/>
    </source>
</evidence>
<evidence type="ECO:0000256" key="14">
    <source>
        <dbReference type="PROSITE-ProRule" id="PRU00740"/>
    </source>
</evidence>
<keyword evidence="2" id="KW-1003">Cell membrane</keyword>
<feature type="domain" description="Lysosome-associated membrane glycoprotein 2-like transmembrane" evidence="17">
    <location>
        <begin position="441"/>
        <end position="472"/>
    </location>
</feature>
<dbReference type="PANTHER" id="PTHR11506">
    <property type="entry name" value="LYSOSOME-ASSOCIATED MEMBRANE GLYCOPROTEIN"/>
    <property type="match status" value="1"/>
</dbReference>
<keyword evidence="7 14" id="KW-0472">Membrane</keyword>
<evidence type="ECO:0000256" key="11">
    <source>
        <dbReference type="ARBA" id="ARBA00037817"/>
    </source>
</evidence>
<evidence type="ECO:0000313" key="19">
    <source>
        <dbReference type="Proteomes" id="UP000694892"/>
    </source>
</evidence>
<dbReference type="InterPro" id="IPR048524">
    <property type="entry name" value="Lamp2-like_TM"/>
</dbReference>
<dbReference type="Pfam" id="PF01299">
    <property type="entry name" value="Lamp2-like_luminal"/>
    <property type="match status" value="1"/>
</dbReference>
<dbReference type="InterPro" id="IPR002000">
    <property type="entry name" value="Lysosome-assoc_membr_glycop"/>
</dbReference>
<evidence type="ECO:0000256" key="7">
    <source>
        <dbReference type="ARBA" id="ARBA00023136"/>
    </source>
</evidence>
<feature type="disulfide bond" evidence="14">
    <location>
        <begin position="289"/>
        <end position="327"/>
    </location>
</feature>
<evidence type="ECO:0000256" key="4">
    <source>
        <dbReference type="ARBA" id="ARBA00022729"/>
    </source>
</evidence>